<keyword evidence="1" id="KW-1133">Transmembrane helix</keyword>
<evidence type="ECO:0000313" key="2">
    <source>
        <dbReference type="EMBL" id="EOR93291.1"/>
    </source>
</evidence>
<dbReference type="RefSeq" id="WP_016196784.1">
    <property type="nucleotide sequence ID" value="NZ_AQPN01000120.1"/>
</dbReference>
<sequence>MAEIKVEKKKSITPWILLGLGIIALLLYFLGVFDKKESLNNDASTNLIGVRENDSTVLAYVSFINGDNAKMSLDHEFTNEALIKLTHAVDTMAVKAGFSVKADLDKAKEYADHITNDPFETTHADNIRRSAEIISDALQNLQKAKYPTLANDISEVKDAVGAIDPDVLTLDQREAVKGFLSKSAHVLEKMN</sequence>
<dbReference type="OrthoDB" id="952668at2"/>
<reference evidence="2 3" key="1">
    <citation type="journal article" date="2013" name="Genome Announc.">
        <title>Draft Genome Sequence of Arcticibacter svalbardensis Strain MN12-7T, a Member of the Family Sphingobacteriaceae Isolated from an Arctic Soil Sample.</title>
        <authorList>
            <person name="Shivaji S."/>
            <person name="Ara S."/>
            <person name="Prasad S."/>
            <person name="Manasa B.P."/>
            <person name="Begum Z."/>
            <person name="Singh A."/>
            <person name="Kumar Pinnaka A."/>
        </authorList>
    </citation>
    <scope>NUCLEOTIDE SEQUENCE [LARGE SCALE GENOMIC DNA]</scope>
    <source>
        <strain evidence="2 3">MN12-7</strain>
    </source>
</reference>
<evidence type="ECO:0000313" key="3">
    <source>
        <dbReference type="Proteomes" id="UP000014174"/>
    </source>
</evidence>
<keyword evidence="1" id="KW-0812">Transmembrane</keyword>
<dbReference type="AlphaFoldDB" id="R9GNL6"/>
<name>R9GNL6_9SPHI</name>
<evidence type="ECO:0000256" key="1">
    <source>
        <dbReference type="SAM" id="Phobius"/>
    </source>
</evidence>
<dbReference type="EMBL" id="AQPN01000120">
    <property type="protein sequence ID" value="EOR93291.1"/>
    <property type="molecule type" value="Genomic_DNA"/>
</dbReference>
<keyword evidence="1" id="KW-0472">Membrane</keyword>
<protein>
    <submittedName>
        <fullName evidence="2">Uncharacterized protein</fullName>
    </submittedName>
</protein>
<gene>
    <name evidence="2" type="ORF">ADIARSV_3556</name>
</gene>
<organism evidence="2 3">
    <name type="scientific">Arcticibacter svalbardensis MN12-7</name>
    <dbReference type="NCBI Taxonomy" id="1150600"/>
    <lineage>
        <taxon>Bacteria</taxon>
        <taxon>Pseudomonadati</taxon>
        <taxon>Bacteroidota</taxon>
        <taxon>Sphingobacteriia</taxon>
        <taxon>Sphingobacteriales</taxon>
        <taxon>Sphingobacteriaceae</taxon>
        <taxon>Arcticibacter</taxon>
    </lineage>
</organism>
<keyword evidence="3" id="KW-1185">Reference proteome</keyword>
<dbReference type="eggNOG" id="ENOG5032RJ8">
    <property type="taxonomic scope" value="Bacteria"/>
</dbReference>
<feature type="transmembrane region" description="Helical" evidence="1">
    <location>
        <begin position="12"/>
        <end position="33"/>
    </location>
</feature>
<dbReference type="STRING" id="1150600.ADIARSV_3556"/>
<proteinExistence type="predicted"/>
<accession>R9GNL6</accession>
<dbReference type="Proteomes" id="UP000014174">
    <property type="component" value="Unassembled WGS sequence"/>
</dbReference>
<comment type="caution">
    <text evidence="2">The sequence shown here is derived from an EMBL/GenBank/DDBJ whole genome shotgun (WGS) entry which is preliminary data.</text>
</comment>